<name>A0AAU7D7X9_9BACT</name>
<evidence type="ECO:0000256" key="1">
    <source>
        <dbReference type="SAM" id="SignalP"/>
    </source>
</evidence>
<accession>A0AAU7D7X9</accession>
<dbReference type="KEGG" id="epl:P4G45_16410"/>
<dbReference type="RefSeq" id="WP_348267550.1">
    <property type="nucleotide sequence ID" value="NZ_CP121194.1"/>
</dbReference>
<protein>
    <submittedName>
        <fullName evidence="4">PEP-CTERM sorting domain-containing protein</fullName>
    </submittedName>
</protein>
<dbReference type="EMBL" id="CP121195">
    <property type="protein sequence ID" value="XBH13481.1"/>
    <property type="molecule type" value="Genomic_DNA"/>
</dbReference>
<evidence type="ECO:0000313" key="3">
    <source>
        <dbReference type="EMBL" id="XBH10044.1"/>
    </source>
</evidence>
<proteinExistence type="predicted"/>
<feature type="domain" description="Ice-binding protein C-terminal" evidence="2">
    <location>
        <begin position="142"/>
        <end position="165"/>
    </location>
</feature>
<dbReference type="AlphaFoldDB" id="A0AAU7D7X9"/>
<organism evidence="4">
    <name type="scientific">Edaphobacter paludis</name>
    <dbReference type="NCBI Taxonomy" id="3035702"/>
    <lineage>
        <taxon>Bacteria</taxon>
        <taxon>Pseudomonadati</taxon>
        <taxon>Acidobacteriota</taxon>
        <taxon>Terriglobia</taxon>
        <taxon>Terriglobales</taxon>
        <taxon>Acidobacteriaceae</taxon>
        <taxon>Edaphobacter</taxon>
    </lineage>
</organism>
<keyword evidence="1" id="KW-0732">Signal</keyword>
<dbReference type="Pfam" id="PF07589">
    <property type="entry name" value="PEP-CTERM"/>
    <property type="match status" value="1"/>
</dbReference>
<gene>
    <name evidence="3" type="ORF">P4G45_16410</name>
    <name evidence="4" type="ORF">P8936_17620</name>
</gene>
<sequence>MKKIMLVLCLFLLAGTSRAKADNIQTLGEYNGTGVFNDPGPYQPPTVVGTFNILPGDTAITISGTFGNSVVGSSAGVDLFLGSLLVGQCVEFAPCYNNGAPWSDTLTAAQIASLGTGIVAFTADQTSQFTIRLGTTTLDQSAVPEPSSVALLGTGLLGVVGLIRRRLSC</sequence>
<reference evidence="4" key="1">
    <citation type="submission" date="2023-03" db="EMBL/GenBank/DDBJ databases">
        <title>Edaphobacter sp.</title>
        <authorList>
            <person name="Huber K.J."/>
            <person name="Papendorf J."/>
            <person name="Pilke C."/>
            <person name="Bunk B."/>
            <person name="Sproeer C."/>
            <person name="Pester M."/>
        </authorList>
    </citation>
    <scope>NUCLEOTIDE SEQUENCE</scope>
    <source>
        <strain evidence="3">DSM 109919</strain>
        <strain evidence="4">DSM 109920</strain>
    </source>
</reference>
<evidence type="ECO:0000259" key="2">
    <source>
        <dbReference type="Pfam" id="PF07589"/>
    </source>
</evidence>
<evidence type="ECO:0000313" key="4">
    <source>
        <dbReference type="EMBL" id="XBH13481.1"/>
    </source>
</evidence>
<dbReference type="NCBIfam" id="TIGR02595">
    <property type="entry name" value="PEP_CTERM"/>
    <property type="match status" value="1"/>
</dbReference>
<dbReference type="EMBL" id="CP121194">
    <property type="protein sequence ID" value="XBH10044.1"/>
    <property type="molecule type" value="Genomic_DNA"/>
</dbReference>
<feature type="chain" id="PRO_5043288560" evidence="1">
    <location>
        <begin position="22"/>
        <end position="169"/>
    </location>
</feature>
<dbReference type="InterPro" id="IPR013424">
    <property type="entry name" value="Ice-binding_C"/>
</dbReference>
<accession>A0AAU7CYH1</accession>
<feature type="signal peptide" evidence="1">
    <location>
        <begin position="1"/>
        <end position="21"/>
    </location>
</feature>